<dbReference type="GO" id="GO:0008289">
    <property type="term" value="F:lipid binding"/>
    <property type="evidence" value="ECO:0007669"/>
    <property type="project" value="UniProtKB-KW"/>
</dbReference>
<dbReference type="InterPro" id="IPR040326">
    <property type="entry name" value="HAP2/GCS1"/>
</dbReference>
<keyword evidence="4 12" id="KW-0812">Transmembrane</keyword>
<gene>
    <name evidence="15" type="ORF">CFOL_v3_12419</name>
</gene>
<dbReference type="Proteomes" id="UP000187406">
    <property type="component" value="Unassembled WGS sequence"/>
</dbReference>
<comment type="similarity">
    <text evidence="2">Belongs to the HAP2/GCS1 family.</text>
</comment>
<reference evidence="16" key="1">
    <citation type="submission" date="2016-04" db="EMBL/GenBank/DDBJ databases">
        <title>Cephalotus genome sequencing.</title>
        <authorList>
            <person name="Fukushima K."/>
            <person name="Hasebe M."/>
            <person name="Fang X."/>
        </authorList>
    </citation>
    <scope>NUCLEOTIDE SEQUENCE [LARGE SCALE GENOMIC DNA]</scope>
    <source>
        <strain evidence="16">cv. St1</strain>
    </source>
</reference>
<dbReference type="AlphaFoldDB" id="A0A1Q3BLK9"/>
<evidence type="ECO:0000256" key="3">
    <source>
        <dbReference type="ARBA" id="ARBA00022475"/>
    </source>
</evidence>
<evidence type="ECO:0000256" key="8">
    <source>
        <dbReference type="ARBA" id="ARBA00023136"/>
    </source>
</evidence>
<evidence type="ECO:0000256" key="2">
    <source>
        <dbReference type="ARBA" id="ARBA00010929"/>
    </source>
</evidence>
<dbReference type="GO" id="GO:0005886">
    <property type="term" value="C:plasma membrane"/>
    <property type="evidence" value="ECO:0007669"/>
    <property type="project" value="UniProtKB-SubCell"/>
</dbReference>
<evidence type="ECO:0000259" key="14">
    <source>
        <dbReference type="Pfam" id="PF10699"/>
    </source>
</evidence>
<keyword evidence="10" id="KW-0278">Fertilization</keyword>
<feature type="transmembrane region" description="Helical" evidence="12">
    <location>
        <begin position="554"/>
        <end position="575"/>
    </location>
</feature>
<sequence length="738" mass="84304">MAHLIIILFCLLYSNLNLQGGVDGVQILSKSKLEKCEKSSNSNDLNCTTKIVLDMAVPSGSSGAESSIVAEIVEVEENSTNTAQTLRVPPVVTVNKSAAYALYELTYIRDVPYKPQEFYVKTRKCEPDAGADVVKICERQVTLFISFRPICCPCGPQRRVPSSCGTVFDKLMKGKANTAHCLRFPGDWFHVFGIGQRSLGFSVRVEVKTGSKVSEVIVGPENRTATANDNFLRVNLIGDFAGYANIPSFEDFYLVIPRQGGPGVPQDLGRNFSMWMLLERVRFTLDGIECNKIGVNYEAFNGQPNFCASPFWSCLHNQLWNFWEADQNRVSRNQVPMYGVEGKFERINQHPNVGSQSFSIGVTEVLNTNLLVELSADDIEYVYQRSSGKILSVTIPTFEALTQFGVATVSTKNTGEVEASYSLTFDCSRGVALVEEQFFIMKPKETTTRSFKLYPNTNQAAKYVCAAILKDSNFHEVDRAECQFSTTATVLDNGSQITPFLPPTSVNGFFESIESIWNNLWNGLIEFMTGRTCRKKCSSFFDFSCHIQYICMSWIVMVGLLLAIFPTVFVLLWLLHQKGLFDPLYDWWDDHFSADKHRFRDPRRHNIDVYHRHIHAKKHHEGAARHRRREVQNRHNNEHRHKHSERYSDHYYHLHQVHKDKHKHGRSKNLSIRQQVYFDGGENDNIGHHRRRKEKNTINESLKTSKHRKEEQNGMNNKKHGLLDDTDAQFKLRAKQRE</sequence>
<protein>
    <submittedName>
        <fullName evidence="15">HAP2-GCS1 domain-containing protein</fullName>
    </submittedName>
</protein>
<keyword evidence="5 13" id="KW-0732">Signal</keyword>
<feature type="region of interest" description="Disordered" evidence="11">
    <location>
        <begin position="679"/>
        <end position="738"/>
    </location>
</feature>
<dbReference type="PANTHER" id="PTHR31764:SF0">
    <property type="entry name" value="GENERATIVE CELL SPECIFIC-1_HAP2 DOMAIN-CONTAINING PROTEIN"/>
    <property type="match status" value="1"/>
</dbReference>
<evidence type="ECO:0000256" key="12">
    <source>
        <dbReference type="SAM" id="Phobius"/>
    </source>
</evidence>
<feature type="signal peptide" evidence="13">
    <location>
        <begin position="1"/>
        <end position="24"/>
    </location>
</feature>
<evidence type="ECO:0000256" key="11">
    <source>
        <dbReference type="SAM" id="MobiDB-lite"/>
    </source>
</evidence>
<keyword evidence="9" id="KW-1015">Disulfide bond</keyword>
<accession>A0A1Q3BLK9</accession>
<evidence type="ECO:0000256" key="5">
    <source>
        <dbReference type="ARBA" id="ARBA00022729"/>
    </source>
</evidence>
<dbReference type="InParanoid" id="A0A1Q3BLK9"/>
<feature type="compositionally biased region" description="Basic residues" evidence="11">
    <location>
        <begin position="616"/>
        <end position="629"/>
    </location>
</feature>
<evidence type="ECO:0000313" key="16">
    <source>
        <dbReference type="Proteomes" id="UP000187406"/>
    </source>
</evidence>
<dbReference type="STRING" id="3775.A0A1Q3BLK9"/>
<dbReference type="Pfam" id="PF10699">
    <property type="entry name" value="HAP2-GCS1"/>
    <property type="match status" value="1"/>
</dbReference>
<evidence type="ECO:0000256" key="6">
    <source>
        <dbReference type="ARBA" id="ARBA00022989"/>
    </source>
</evidence>
<dbReference type="InterPro" id="IPR018928">
    <property type="entry name" value="HAP2/GCS1_dom"/>
</dbReference>
<keyword evidence="6 12" id="KW-1133">Transmembrane helix</keyword>
<keyword evidence="8 12" id="KW-0472">Membrane</keyword>
<feature type="chain" id="PRO_5012523990" evidence="13">
    <location>
        <begin position="25"/>
        <end position="738"/>
    </location>
</feature>
<feature type="region of interest" description="Disordered" evidence="11">
    <location>
        <begin position="616"/>
        <end position="644"/>
    </location>
</feature>
<keyword evidence="3" id="KW-1003">Cell membrane</keyword>
<feature type="domain" description="Generative cell specific-1/HAP2" evidence="14">
    <location>
        <begin position="45"/>
        <end position="552"/>
    </location>
</feature>
<keyword evidence="16" id="KW-1185">Reference proteome</keyword>
<name>A0A1Q3BLK9_CEPFO</name>
<evidence type="ECO:0000256" key="10">
    <source>
        <dbReference type="ARBA" id="ARBA00023279"/>
    </source>
</evidence>
<dbReference type="OrthoDB" id="272303at2759"/>
<organism evidence="15 16">
    <name type="scientific">Cephalotus follicularis</name>
    <name type="common">Albany pitcher plant</name>
    <dbReference type="NCBI Taxonomy" id="3775"/>
    <lineage>
        <taxon>Eukaryota</taxon>
        <taxon>Viridiplantae</taxon>
        <taxon>Streptophyta</taxon>
        <taxon>Embryophyta</taxon>
        <taxon>Tracheophyta</taxon>
        <taxon>Spermatophyta</taxon>
        <taxon>Magnoliopsida</taxon>
        <taxon>eudicotyledons</taxon>
        <taxon>Gunneridae</taxon>
        <taxon>Pentapetalae</taxon>
        <taxon>rosids</taxon>
        <taxon>fabids</taxon>
        <taxon>Oxalidales</taxon>
        <taxon>Cephalotaceae</taxon>
        <taxon>Cephalotus</taxon>
    </lineage>
</organism>
<comment type="subcellular location">
    <subcellularLocation>
        <location evidence="1">Cell membrane</location>
        <topology evidence="1">Single-pass type I membrane protein</topology>
    </subcellularLocation>
</comment>
<evidence type="ECO:0000256" key="1">
    <source>
        <dbReference type="ARBA" id="ARBA00004251"/>
    </source>
</evidence>
<evidence type="ECO:0000256" key="4">
    <source>
        <dbReference type="ARBA" id="ARBA00022692"/>
    </source>
</evidence>
<evidence type="ECO:0000313" key="15">
    <source>
        <dbReference type="EMBL" id="GAV68916.1"/>
    </source>
</evidence>
<evidence type="ECO:0000256" key="13">
    <source>
        <dbReference type="SAM" id="SignalP"/>
    </source>
</evidence>
<evidence type="ECO:0000256" key="7">
    <source>
        <dbReference type="ARBA" id="ARBA00023121"/>
    </source>
</evidence>
<proteinExistence type="inferred from homology"/>
<keyword evidence="7" id="KW-0446">Lipid-binding</keyword>
<dbReference type="EMBL" id="BDDD01000670">
    <property type="protein sequence ID" value="GAV68916.1"/>
    <property type="molecule type" value="Genomic_DNA"/>
</dbReference>
<comment type="caution">
    <text evidence="15">The sequence shown here is derived from an EMBL/GenBank/DDBJ whole genome shotgun (WGS) entry which is preliminary data.</text>
</comment>
<evidence type="ECO:0000256" key="9">
    <source>
        <dbReference type="ARBA" id="ARBA00023157"/>
    </source>
</evidence>
<dbReference type="PANTHER" id="PTHR31764">
    <property type="entry name" value="PROTEIN HAPLESS 2"/>
    <property type="match status" value="1"/>
</dbReference>